<dbReference type="Proteomes" id="UP000440224">
    <property type="component" value="Unassembled WGS sequence"/>
</dbReference>
<organism evidence="2 3">
    <name type="scientific">Polyangium spumosum</name>
    <dbReference type="NCBI Taxonomy" id="889282"/>
    <lineage>
        <taxon>Bacteria</taxon>
        <taxon>Pseudomonadati</taxon>
        <taxon>Myxococcota</taxon>
        <taxon>Polyangia</taxon>
        <taxon>Polyangiales</taxon>
        <taxon>Polyangiaceae</taxon>
        <taxon>Polyangium</taxon>
    </lineage>
</organism>
<proteinExistence type="predicted"/>
<gene>
    <name evidence="2" type="ORF">GF068_07805</name>
</gene>
<dbReference type="RefSeq" id="WP_153818694.1">
    <property type="nucleotide sequence ID" value="NZ_WJIE01000002.1"/>
</dbReference>
<feature type="signal peptide" evidence="1">
    <location>
        <begin position="1"/>
        <end position="21"/>
    </location>
</feature>
<name>A0A6N7PIJ6_9BACT</name>
<sequence length="176" mass="18430">MRFWLRSLVFFSLASGLAACGDDSNPNGNDPGGSGDCTCSVTIGEDTRELTCGEATCVGPSDDDRWATCGEGGPVIGDRLCIQDQWEATTSTSFDCDGRQTCAPDTYCVIRAGAEPRQTECRPIPTGCTPPTSGQQWCDCLEPDAMSAGICDGATGGLANCNVTDPRKTSVTCSDF</sequence>
<feature type="chain" id="PRO_5026801588" description="Lipoprotein" evidence="1">
    <location>
        <begin position="22"/>
        <end position="176"/>
    </location>
</feature>
<evidence type="ECO:0000313" key="3">
    <source>
        <dbReference type="Proteomes" id="UP000440224"/>
    </source>
</evidence>
<evidence type="ECO:0008006" key="4">
    <source>
        <dbReference type="Google" id="ProtNLM"/>
    </source>
</evidence>
<protein>
    <recommendedName>
        <fullName evidence="4">Lipoprotein</fullName>
    </recommendedName>
</protein>
<keyword evidence="1" id="KW-0732">Signal</keyword>
<comment type="caution">
    <text evidence="2">The sequence shown here is derived from an EMBL/GenBank/DDBJ whole genome shotgun (WGS) entry which is preliminary data.</text>
</comment>
<keyword evidence="3" id="KW-1185">Reference proteome</keyword>
<evidence type="ECO:0000256" key="1">
    <source>
        <dbReference type="SAM" id="SignalP"/>
    </source>
</evidence>
<evidence type="ECO:0000313" key="2">
    <source>
        <dbReference type="EMBL" id="MRG91829.1"/>
    </source>
</evidence>
<dbReference type="PROSITE" id="PS51257">
    <property type="entry name" value="PROKAR_LIPOPROTEIN"/>
    <property type="match status" value="1"/>
</dbReference>
<reference evidence="2 3" key="1">
    <citation type="submission" date="2019-10" db="EMBL/GenBank/DDBJ databases">
        <title>A soil myxobacterium in the family Polyangiaceae.</title>
        <authorList>
            <person name="Li Y."/>
            <person name="Wang J."/>
        </authorList>
    </citation>
    <scope>NUCLEOTIDE SEQUENCE [LARGE SCALE GENOMIC DNA]</scope>
    <source>
        <strain evidence="2 3">DSM 14734</strain>
    </source>
</reference>
<dbReference type="AlphaFoldDB" id="A0A6N7PIJ6"/>
<dbReference type="EMBL" id="WJIE01000002">
    <property type="protein sequence ID" value="MRG91829.1"/>
    <property type="molecule type" value="Genomic_DNA"/>
</dbReference>
<accession>A0A6N7PIJ6</accession>